<sequence length="380" mass="42293">MKTLEHSICSQKESKKPAQGASEDIIESYSEAEGKDAPIQSESINSIPDDYSQFKADLEAEPTLYHDSEEEDKILTSSQSSDHNLEMKITKVPPGREFNHLASGSFSEAQNKESGKNQKSQTIFRKKFNEVQTEALEGSNPKTALKFKVSPTKHWLEGDSFSPKTHASSQSPTFDSDIRAKPCKNFTNSKEPKGKKRQISESLKMSDMRPQFAVQKDEISSSSKMKKLTKPSIPSVFAGLKKTVKTRSSARLTARKISNPFEDGQRPLTIAEASGSKGLGGAAERGVAPSPHLSRIQLGPSESSKEFLRNPDDPIQAKHLRFEFPWNDLARPNASQSRTDKSGLLKRDSQPLAEEAQTRDSKQRKFQSHILNTKNNLFNQ</sequence>
<feature type="region of interest" description="Disordered" evidence="1">
    <location>
        <begin position="1"/>
        <end position="123"/>
    </location>
</feature>
<evidence type="ECO:0000256" key="1">
    <source>
        <dbReference type="SAM" id="MobiDB-lite"/>
    </source>
</evidence>
<organism evidence="2 3">
    <name type="scientific">Puccinia graminis f. sp. tritici</name>
    <dbReference type="NCBI Taxonomy" id="56615"/>
    <lineage>
        <taxon>Eukaryota</taxon>
        <taxon>Fungi</taxon>
        <taxon>Dikarya</taxon>
        <taxon>Basidiomycota</taxon>
        <taxon>Pucciniomycotina</taxon>
        <taxon>Pucciniomycetes</taxon>
        <taxon>Pucciniales</taxon>
        <taxon>Pucciniaceae</taxon>
        <taxon>Puccinia</taxon>
    </lineage>
</organism>
<evidence type="ECO:0000313" key="2">
    <source>
        <dbReference type="EMBL" id="KAA1112360.1"/>
    </source>
</evidence>
<feature type="region of interest" description="Disordered" evidence="1">
    <location>
        <begin position="326"/>
        <end position="380"/>
    </location>
</feature>
<feature type="compositionally biased region" description="Polar residues" evidence="1">
    <location>
        <begin position="369"/>
        <end position="380"/>
    </location>
</feature>
<feature type="compositionally biased region" description="Polar residues" evidence="1">
    <location>
        <begin position="162"/>
        <end position="174"/>
    </location>
</feature>
<dbReference type="Proteomes" id="UP000325313">
    <property type="component" value="Unassembled WGS sequence"/>
</dbReference>
<feature type="region of interest" description="Disordered" evidence="1">
    <location>
        <begin position="248"/>
        <end position="314"/>
    </location>
</feature>
<reference evidence="2 3" key="1">
    <citation type="submission" date="2019-05" db="EMBL/GenBank/DDBJ databases">
        <title>Emergence of the Ug99 lineage of the wheat stem rust pathogen through somatic hybridization.</title>
        <authorList>
            <person name="Li F."/>
            <person name="Upadhyaya N.M."/>
            <person name="Sperschneider J."/>
            <person name="Matny O."/>
            <person name="Nguyen-Phuc H."/>
            <person name="Mago R."/>
            <person name="Raley C."/>
            <person name="Miller M.E."/>
            <person name="Silverstein K.A.T."/>
            <person name="Henningsen E."/>
            <person name="Hirsch C.D."/>
            <person name="Visser B."/>
            <person name="Pretorius Z.A."/>
            <person name="Steffenson B.J."/>
            <person name="Schwessinger B."/>
            <person name="Dodds P.N."/>
            <person name="Figueroa M."/>
        </authorList>
    </citation>
    <scope>NUCLEOTIDE SEQUENCE [LARGE SCALE GENOMIC DNA]</scope>
    <source>
        <strain evidence="2 3">Ug99</strain>
    </source>
</reference>
<proteinExistence type="predicted"/>
<comment type="caution">
    <text evidence="2">The sequence shown here is derived from an EMBL/GenBank/DDBJ whole genome shotgun (WGS) entry which is preliminary data.</text>
</comment>
<feature type="compositionally biased region" description="Basic and acidic residues" evidence="1">
    <location>
        <begin position="303"/>
        <end position="314"/>
    </location>
</feature>
<feature type="compositionally biased region" description="Basic and acidic residues" evidence="1">
    <location>
        <begin position="338"/>
        <end position="349"/>
    </location>
</feature>
<evidence type="ECO:0000313" key="3">
    <source>
        <dbReference type="Proteomes" id="UP000325313"/>
    </source>
</evidence>
<dbReference type="AlphaFoldDB" id="A0A5B0QGN2"/>
<name>A0A5B0QGN2_PUCGR</name>
<feature type="region of interest" description="Disordered" evidence="1">
    <location>
        <begin position="158"/>
        <end position="228"/>
    </location>
</feature>
<dbReference type="EMBL" id="VDEP01000278">
    <property type="protein sequence ID" value="KAA1112360.1"/>
    <property type="molecule type" value="Genomic_DNA"/>
</dbReference>
<protein>
    <submittedName>
        <fullName evidence="2">Uncharacterized protein</fullName>
    </submittedName>
</protein>
<gene>
    <name evidence="2" type="ORF">PGTUg99_008625</name>
</gene>
<accession>A0A5B0QGN2</accession>